<reference evidence="13" key="2">
    <citation type="submission" date="2023-05" db="EMBL/GenBank/DDBJ databases">
        <authorList>
            <consortium name="Lawrence Berkeley National Laboratory"/>
            <person name="Steindorff A."/>
            <person name="Hensen N."/>
            <person name="Bonometti L."/>
            <person name="Westerberg I."/>
            <person name="Brannstrom I.O."/>
            <person name="Guillou S."/>
            <person name="Cros-Aarteil S."/>
            <person name="Calhoun S."/>
            <person name="Haridas S."/>
            <person name="Kuo A."/>
            <person name="Mondo S."/>
            <person name="Pangilinan J."/>
            <person name="Riley R."/>
            <person name="Labutti K."/>
            <person name="Andreopoulos B."/>
            <person name="Lipzen A."/>
            <person name="Chen C."/>
            <person name="Yanf M."/>
            <person name="Daum C."/>
            <person name="Ng V."/>
            <person name="Clum A."/>
            <person name="Ohm R."/>
            <person name="Martin F."/>
            <person name="Silar P."/>
            <person name="Natvig D."/>
            <person name="Lalanne C."/>
            <person name="Gautier V."/>
            <person name="Ament-Velasquez S.L."/>
            <person name="Kruys A."/>
            <person name="Hutchinson M.I."/>
            <person name="Powell A.J."/>
            <person name="Barry K."/>
            <person name="Miller A.N."/>
            <person name="Grigoriev I.V."/>
            <person name="Debuchy R."/>
            <person name="Gladieux P."/>
            <person name="Thoren M.H."/>
            <person name="Johannesson H."/>
        </authorList>
    </citation>
    <scope>NUCLEOTIDE SEQUENCE</scope>
    <source>
        <strain evidence="13">CBS 731.68</strain>
    </source>
</reference>
<evidence type="ECO:0000256" key="4">
    <source>
        <dbReference type="ARBA" id="ARBA00022750"/>
    </source>
</evidence>
<dbReference type="InterPro" id="IPR033121">
    <property type="entry name" value="PEPTIDASE_A1"/>
</dbReference>
<sequence length="500" mass="52248">MKTAVYWAFTATLAPIISGLSIPSKRDGLKVVGLETQRVTAPRDPLERLMLRKRGTIETGLDNLKTLYLINATVGTPAKTLRLHIDTGSSDLWVNTPDSNFCSMNTKPCGDAGTYSANASSTYQYVASNFNISYVDGTGATGDYVSDTVTISSQKLDRLQFGIGYSSSNAQGILGIGYPFNEVQVGRAGLGTYHNLPAQLAADGVIQSNAYSIWLNGLDANTGHILFGGVDSEKYVAPLRSLPVESASGLYAEFMITLTRLQLDNKTLGGDNLAIAVLLDTGTSLTYLPDSIVHEIYSTVGAVFDPDANAAYVPCSMARRDDRTGGGGPRLLHFTFSEPTISVAIDELVLDIVSPSTTTIAHWFSSGNGNDGASSSVCLFGISPARKGGTYVLGDTFLRSAYTVYDLENNIVALAQTRFNATAASSVAEIGKGPAGSNIPGATAVRNPVRATEGWRGLHAAPSGGSSSSKSAAVRALSWGGSSGVMVAVGVAVAVGVIVG</sequence>
<dbReference type="AlphaFoldDB" id="A0AAN6TYM5"/>
<protein>
    <recommendedName>
        <fullName evidence="7">Probable aspartic-type endopeptidase OPSB</fullName>
    </recommendedName>
    <alternativeName>
        <fullName evidence="6">Probable aspartic-type endopeptidase opsB</fullName>
    </alternativeName>
</protein>
<dbReference type="Pfam" id="PF00026">
    <property type="entry name" value="Asp"/>
    <property type="match status" value="1"/>
</dbReference>
<evidence type="ECO:0000256" key="1">
    <source>
        <dbReference type="ARBA" id="ARBA00007447"/>
    </source>
</evidence>
<keyword evidence="10" id="KW-1133">Transmembrane helix</keyword>
<evidence type="ECO:0000259" key="12">
    <source>
        <dbReference type="PROSITE" id="PS51767"/>
    </source>
</evidence>
<dbReference type="GeneID" id="87828047"/>
<keyword evidence="14" id="KW-1185">Reference proteome</keyword>
<proteinExistence type="inferred from homology"/>
<evidence type="ECO:0000313" key="14">
    <source>
        <dbReference type="Proteomes" id="UP001302602"/>
    </source>
</evidence>
<dbReference type="PANTHER" id="PTHR47966:SF65">
    <property type="entry name" value="ASPARTIC-TYPE ENDOPEPTIDASE"/>
    <property type="match status" value="1"/>
</dbReference>
<dbReference type="InterPro" id="IPR033876">
    <property type="entry name" value="SAP-like"/>
</dbReference>
<reference evidence="13" key="1">
    <citation type="journal article" date="2023" name="Mol. Phylogenet. Evol.">
        <title>Genome-scale phylogeny and comparative genomics of the fungal order Sordariales.</title>
        <authorList>
            <person name="Hensen N."/>
            <person name="Bonometti L."/>
            <person name="Westerberg I."/>
            <person name="Brannstrom I.O."/>
            <person name="Guillou S."/>
            <person name="Cros-Aarteil S."/>
            <person name="Calhoun S."/>
            <person name="Haridas S."/>
            <person name="Kuo A."/>
            <person name="Mondo S."/>
            <person name="Pangilinan J."/>
            <person name="Riley R."/>
            <person name="LaButti K."/>
            <person name="Andreopoulos B."/>
            <person name="Lipzen A."/>
            <person name="Chen C."/>
            <person name="Yan M."/>
            <person name="Daum C."/>
            <person name="Ng V."/>
            <person name="Clum A."/>
            <person name="Steindorff A."/>
            <person name="Ohm R.A."/>
            <person name="Martin F."/>
            <person name="Silar P."/>
            <person name="Natvig D.O."/>
            <person name="Lalanne C."/>
            <person name="Gautier V."/>
            <person name="Ament-Velasquez S.L."/>
            <person name="Kruys A."/>
            <person name="Hutchinson M.I."/>
            <person name="Powell A.J."/>
            <person name="Barry K."/>
            <person name="Miller A.N."/>
            <person name="Grigoriev I.V."/>
            <person name="Debuchy R."/>
            <person name="Gladieux P."/>
            <person name="Hiltunen Thoren M."/>
            <person name="Johannesson H."/>
        </authorList>
    </citation>
    <scope>NUCLEOTIDE SEQUENCE</scope>
    <source>
        <strain evidence="13">CBS 731.68</strain>
    </source>
</reference>
<keyword evidence="4 9" id="KW-0064">Aspartyl protease</keyword>
<feature type="transmembrane region" description="Helical" evidence="10">
    <location>
        <begin position="476"/>
        <end position="499"/>
    </location>
</feature>
<evidence type="ECO:0000256" key="5">
    <source>
        <dbReference type="ARBA" id="ARBA00022801"/>
    </source>
</evidence>
<dbReference type="EMBL" id="MU853229">
    <property type="protein sequence ID" value="KAK4123180.1"/>
    <property type="molecule type" value="Genomic_DNA"/>
</dbReference>
<evidence type="ECO:0000256" key="9">
    <source>
        <dbReference type="RuleBase" id="RU000454"/>
    </source>
</evidence>
<evidence type="ECO:0000256" key="11">
    <source>
        <dbReference type="SAM" id="SignalP"/>
    </source>
</evidence>
<keyword evidence="2 9" id="KW-0645">Protease</keyword>
<dbReference type="GO" id="GO:0006508">
    <property type="term" value="P:proteolysis"/>
    <property type="evidence" value="ECO:0007669"/>
    <property type="project" value="UniProtKB-KW"/>
</dbReference>
<dbReference type="InterPro" id="IPR021109">
    <property type="entry name" value="Peptidase_aspartic_dom_sf"/>
</dbReference>
<organism evidence="13 14">
    <name type="scientific">Parathielavia appendiculata</name>
    <dbReference type="NCBI Taxonomy" id="2587402"/>
    <lineage>
        <taxon>Eukaryota</taxon>
        <taxon>Fungi</taxon>
        <taxon>Dikarya</taxon>
        <taxon>Ascomycota</taxon>
        <taxon>Pezizomycotina</taxon>
        <taxon>Sordariomycetes</taxon>
        <taxon>Sordariomycetidae</taxon>
        <taxon>Sordariales</taxon>
        <taxon>Chaetomiaceae</taxon>
        <taxon>Parathielavia</taxon>
    </lineage>
</organism>
<dbReference type="Proteomes" id="UP001302602">
    <property type="component" value="Unassembled WGS sequence"/>
</dbReference>
<keyword evidence="10" id="KW-0812">Transmembrane</keyword>
<evidence type="ECO:0000313" key="13">
    <source>
        <dbReference type="EMBL" id="KAK4123180.1"/>
    </source>
</evidence>
<feature type="active site" evidence="8">
    <location>
        <position position="86"/>
    </location>
</feature>
<evidence type="ECO:0000256" key="10">
    <source>
        <dbReference type="SAM" id="Phobius"/>
    </source>
</evidence>
<evidence type="ECO:0000256" key="7">
    <source>
        <dbReference type="ARBA" id="ARBA00068059"/>
    </source>
</evidence>
<keyword evidence="5 9" id="KW-0378">Hydrolase</keyword>
<dbReference type="PROSITE" id="PS00141">
    <property type="entry name" value="ASP_PROTEASE"/>
    <property type="match status" value="1"/>
</dbReference>
<dbReference type="PANTHER" id="PTHR47966">
    <property type="entry name" value="BETA-SITE APP-CLEAVING ENZYME, ISOFORM A-RELATED"/>
    <property type="match status" value="1"/>
</dbReference>
<evidence type="ECO:0000256" key="3">
    <source>
        <dbReference type="ARBA" id="ARBA00022729"/>
    </source>
</evidence>
<dbReference type="InterPro" id="IPR001969">
    <property type="entry name" value="Aspartic_peptidase_AS"/>
</dbReference>
<dbReference type="PRINTS" id="PR00792">
    <property type="entry name" value="PEPSIN"/>
</dbReference>
<dbReference type="FunFam" id="2.40.70.10:FF:000011">
    <property type="entry name" value="Aspartic protease"/>
    <property type="match status" value="1"/>
</dbReference>
<evidence type="ECO:0000256" key="6">
    <source>
        <dbReference type="ARBA" id="ARBA00067536"/>
    </source>
</evidence>
<dbReference type="Gene3D" id="2.40.70.10">
    <property type="entry name" value="Acid Proteases"/>
    <property type="match status" value="2"/>
</dbReference>
<feature type="signal peptide" evidence="11">
    <location>
        <begin position="1"/>
        <end position="19"/>
    </location>
</feature>
<keyword evidence="10" id="KW-0472">Membrane</keyword>
<dbReference type="GO" id="GO:0004190">
    <property type="term" value="F:aspartic-type endopeptidase activity"/>
    <property type="evidence" value="ECO:0007669"/>
    <property type="project" value="UniProtKB-KW"/>
</dbReference>
<comment type="similarity">
    <text evidence="1 9">Belongs to the peptidase A1 family.</text>
</comment>
<feature type="domain" description="Peptidase A1" evidence="12">
    <location>
        <begin position="68"/>
        <end position="415"/>
    </location>
</feature>
<dbReference type="CDD" id="cd05474">
    <property type="entry name" value="SAP_like"/>
    <property type="match status" value="1"/>
</dbReference>
<feature type="active site" evidence="8">
    <location>
        <position position="280"/>
    </location>
</feature>
<evidence type="ECO:0000256" key="8">
    <source>
        <dbReference type="PIRSR" id="PIRSR601461-1"/>
    </source>
</evidence>
<dbReference type="SUPFAM" id="SSF50630">
    <property type="entry name" value="Acid proteases"/>
    <property type="match status" value="1"/>
</dbReference>
<dbReference type="RefSeq" id="XP_062646951.1">
    <property type="nucleotide sequence ID" value="XM_062791278.1"/>
</dbReference>
<name>A0AAN6TYM5_9PEZI</name>
<evidence type="ECO:0000256" key="2">
    <source>
        <dbReference type="ARBA" id="ARBA00022670"/>
    </source>
</evidence>
<feature type="chain" id="PRO_5043013802" description="Probable aspartic-type endopeptidase OPSB" evidence="11">
    <location>
        <begin position="20"/>
        <end position="500"/>
    </location>
</feature>
<keyword evidence="3 11" id="KW-0732">Signal</keyword>
<dbReference type="InterPro" id="IPR001461">
    <property type="entry name" value="Aspartic_peptidase_A1"/>
</dbReference>
<accession>A0AAN6TYM5</accession>
<comment type="caution">
    <text evidence="13">The sequence shown here is derived from an EMBL/GenBank/DDBJ whole genome shotgun (WGS) entry which is preliminary data.</text>
</comment>
<gene>
    <name evidence="13" type="ORF">N657DRAFT_634375</name>
</gene>
<dbReference type="PROSITE" id="PS51767">
    <property type="entry name" value="PEPTIDASE_A1"/>
    <property type="match status" value="1"/>
</dbReference>